<dbReference type="EMBL" id="CM047741">
    <property type="protein sequence ID" value="KAJ0037389.1"/>
    <property type="molecule type" value="Genomic_DNA"/>
</dbReference>
<organism evidence="1 2">
    <name type="scientific">Pistacia integerrima</name>
    <dbReference type="NCBI Taxonomy" id="434235"/>
    <lineage>
        <taxon>Eukaryota</taxon>
        <taxon>Viridiplantae</taxon>
        <taxon>Streptophyta</taxon>
        <taxon>Embryophyta</taxon>
        <taxon>Tracheophyta</taxon>
        <taxon>Spermatophyta</taxon>
        <taxon>Magnoliopsida</taxon>
        <taxon>eudicotyledons</taxon>
        <taxon>Gunneridae</taxon>
        <taxon>Pentapetalae</taxon>
        <taxon>rosids</taxon>
        <taxon>malvids</taxon>
        <taxon>Sapindales</taxon>
        <taxon>Anacardiaceae</taxon>
        <taxon>Pistacia</taxon>
    </lineage>
</organism>
<reference evidence="2" key="1">
    <citation type="journal article" date="2023" name="G3 (Bethesda)">
        <title>Genome assembly and association tests identify interacting loci associated with vigor, precocity, and sex in interspecific pistachio rootstocks.</title>
        <authorList>
            <person name="Palmer W."/>
            <person name="Jacygrad E."/>
            <person name="Sagayaradj S."/>
            <person name="Cavanaugh K."/>
            <person name="Han R."/>
            <person name="Bertier L."/>
            <person name="Beede B."/>
            <person name="Kafkas S."/>
            <person name="Golino D."/>
            <person name="Preece J."/>
            <person name="Michelmore R."/>
        </authorList>
    </citation>
    <scope>NUCLEOTIDE SEQUENCE [LARGE SCALE GENOMIC DNA]</scope>
</reference>
<name>A0ACC0YJ00_9ROSI</name>
<comment type="caution">
    <text evidence="1">The sequence shown here is derived from an EMBL/GenBank/DDBJ whole genome shotgun (WGS) entry which is preliminary data.</text>
</comment>
<protein>
    <submittedName>
        <fullName evidence="1">Uncharacterized protein</fullName>
    </submittedName>
</protein>
<sequence length="107" mass="11891">MTLEKDNDPRLLTSPLKFPSKLAIDILNNRLFNSDSNQNRIIGGLSVQIGSSREEGLCDGSFEEATTTFNRPQGLAYNAKKNILYVADTENHALSIVPQDIFMVFSN</sequence>
<evidence type="ECO:0000313" key="2">
    <source>
        <dbReference type="Proteomes" id="UP001163603"/>
    </source>
</evidence>
<keyword evidence="2" id="KW-1185">Reference proteome</keyword>
<proteinExistence type="predicted"/>
<gene>
    <name evidence="1" type="ORF">Pint_22659</name>
</gene>
<dbReference type="Proteomes" id="UP001163603">
    <property type="component" value="Chromosome 6"/>
</dbReference>
<accession>A0ACC0YJ00</accession>
<evidence type="ECO:0000313" key="1">
    <source>
        <dbReference type="EMBL" id="KAJ0037389.1"/>
    </source>
</evidence>